<dbReference type="EMBL" id="JABAHT010000345">
    <property type="protein sequence ID" value="KAF4657638.1"/>
    <property type="molecule type" value="Genomic_DNA"/>
</dbReference>
<name>A0A7J6LEG2_PEROL</name>
<organism evidence="1 2">
    <name type="scientific">Perkinsus olseni</name>
    <name type="common">Perkinsus atlanticus</name>
    <dbReference type="NCBI Taxonomy" id="32597"/>
    <lineage>
        <taxon>Eukaryota</taxon>
        <taxon>Sar</taxon>
        <taxon>Alveolata</taxon>
        <taxon>Perkinsozoa</taxon>
        <taxon>Perkinsea</taxon>
        <taxon>Perkinsida</taxon>
        <taxon>Perkinsidae</taxon>
        <taxon>Perkinsus</taxon>
    </lineage>
</organism>
<dbReference type="Proteomes" id="UP000570595">
    <property type="component" value="Unassembled WGS sequence"/>
</dbReference>
<comment type="caution">
    <text evidence="1">The sequence shown here is derived from an EMBL/GenBank/DDBJ whole genome shotgun (WGS) entry which is preliminary data.</text>
</comment>
<sequence length="235" mass="26371">MEERIRFLESEKAELKQGGKQLRFHGWSPFCHWIGASSRVGFCPQCSHRNLPAEAGESRGEDRIPAEELATSGTRITPWPVRDACSATELRLADREAQARVYVWDWPESSHGLSPRHIGKSELGRLVTELNVGKGLAQFSIFYRRLPSGAVNARFIVKYWGSRRWVKMSQTLRTVYGIHASTLQGSRGSLNYDSLFNDCLLGDPEPLLSPNHPPVPLPDYIPTISRMTGILQPSS</sequence>
<evidence type="ECO:0000313" key="1">
    <source>
        <dbReference type="EMBL" id="KAF4657638.1"/>
    </source>
</evidence>
<reference evidence="1 2" key="1">
    <citation type="submission" date="2020-04" db="EMBL/GenBank/DDBJ databases">
        <title>Perkinsus olseni comparative genomics.</title>
        <authorList>
            <person name="Bogema D.R."/>
        </authorList>
    </citation>
    <scope>NUCLEOTIDE SEQUENCE [LARGE SCALE GENOMIC DNA]</scope>
    <source>
        <strain evidence="1">ATCC PRA-179</strain>
    </source>
</reference>
<dbReference type="OrthoDB" id="10379824at2759"/>
<evidence type="ECO:0000313" key="2">
    <source>
        <dbReference type="Proteomes" id="UP000570595"/>
    </source>
</evidence>
<gene>
    <name evidence="1" type="ORF">FOZ61_006148</name>
</gene>
<protein>
    <submittedName>
        <fullName evidence="1">Uncharacterized protein</fullName>
    </submittedName>
</protein>
<accession>A0A7J6LEG2</accession>
<dbReference type="AlphaFoldDB" id="A0A7J6LEG2"/>
<proteinExistence type="predicted"/>